<organism evidence="2 3">
    <name type="scientific">Agrilutibacter terrestris</name>
    <dbReference type="NCBI Taxonomy" id="2865112"/>
    <lineage>
        <taxon>Bacteria</taxon>
        <taxon>Pseudomonadati</taxon>
        <taxon>Pseudomonadota</taxon>
        <taxon>Gammaproteobacteria</taxon>
        <taxon>Lysobacterales</taxon>
        <taxon>Lysobacteraceae</taxon>
        <taxon>Agrilutibacter</taxon>
    </lineage>
</organism>
<protein>
    <recommendedName>
        <fullName evidence="4">DUF3592 domain-containing protein</fullName>
    </recommendedName>
</protein>
<dbReference type="EMBL" id="CP060820">
    <property type="protein sequence ID" value="QNP40188.1"/>
    <property type="molecule type" value="Genomic_DNA"/>
</dbReference>
<dbReference type="RefSeq" id="WP_187711631.1">
    <property type="nucleotide sequence ID" value="NZ_CP060820.1"/>
</dbReference>
<reference evidence="2 3" key="1">
    <citation type="submission" date="2020-08" db="EMBL/GenBank/DDBJ databases">
        <title>Lysobacter sp. II4 sp. nov., isolated from soil.</title>
        <authorList>
            <person name="Woo C.Y."/>
            <person name="Kim J."/>
        </authorList>
    </citation>
    <scope>NUCLEOTIDE SEQUENCE [LARGE SCALE GENOMIC DNA]</scope>
    <source>
        <strain evidence="2 3">II4</strain>
    </source>
</reference>
<evidence type="ECO:0008006" key="4">
    <source>
        <dbReference type="Google" id="ProtNLM"/>
    </source>
</evidence>
<keyword evidence="1" id="KW-0472">Membrane</keyword>
<keyword evidence="1" id="KW-0812">Transmembrane</keyword>
<evidence type="ECO:0000313" key="3">
    <source>
        <dbReference type="Proteomes" id="UP000516018"/>
    </source>
</evidence>
<dbReference type="Proteomes" id="UP000516018">
    <property type="component" value="Chromosome"/>
</dbReference>
<feature type="transmembrane region" description="Helical" evidence="1">
    <location>
        <begin position="7"/>
        <end position="28"/>
    </location>
</feature>
<accession>A0A7H0FVX2</accession>
<evidence type="ECO:0000313" key="2">
    <source>
        <dbReference type="EMBL" id="QNP40188.1"/>
    </source>
</evidence>
<sequence>MPHSRRAIAEMILFGVLAALVVAAITYFQHHDRAKVAELSASPVSINGYITETQCNNHRQVSYKYSLAGTEYSDTAHCVESCETAKPGDIVKVLYAANNPENFSCLPISVLQGRAEGDPDFKWLLAMIIMVYGIARAVLSDEARAAQNGG</sequence>
<proteinExistence type="predicted"/>
<feature type="transmembrane region" description="Helical" evidence="1">
    <location>
        <begin position="121"/>
        <end position="139"/>
    </location>
</feature>
<keyword evidence="3" id="KW-1185">Reference proteome</keyword>
<keyword evidence="1" id="KW-1133">Transmembrane helix</keyword>
<evidence type="ECO:0000256" key="1">
    <source>
        <dbReference type="SAM" id="Phobius"/>
    </source>
</evidence>
<name>A0A7H0FVX2_9GAMM</name>
<dbReference type="AlphaFoldDB" id="A0A7H0FVX2"/>
<gene>
    <name evidence="2" type="ORF">H8B22_11920</name>
</gene>
<dbReference type="KEGG" id="lsx:H8B22_11920"/>